<comment type="caution">
    <text evidence="15">The sequence shown here is derived from an EMBL/GenBank/DDBJ whole genome shotgun (WGS) entry which is preliminary data.</text>
</comment>
<feature type="transmembrane region" description="Helical" evidence="13">
    <location>
        <begin position="89"/>
        <end position="107"/>
    </location>
</feature>
<dbReference type="InterPro" id="IPR038770">
    <property type="entry name" value="Na+/solute_symporter_sf"/>
</dbReference>
<evidence type="ECO:0000256" key="1">
    <source>
        <dbReference type="ARBA" id="ARBA00004429"/>
    </source>
</evidence>
<dbReference type="FunFam" id="1.20.1530.20:FF:000001">
    <property type="entry name" value="Glutathione-regulated potassium-efflux system protein KefB"/>
    <property type="match status" value="1"/>
</dbReference>
<dbReference type="NCBIfam" id="TIGR00932">
    <property type="entry name" value="2a37"/>
    <property type="match status" value="1"/>
</dbReference>
<dbReference type="Pfam" id="PF02254">
    <property type="entry name" value="TrkA_N"/>
    <property type="match status" value="1"/>
</dbReference>
<dbReference type="InterPro" id="IPR036291">
    <property type="entry name" value="NAD(P)-bd_dom_sf"/>
</dbReference>
<evidence type="ECO:0000256" key="4">
    <source>
        <dbReference type="ARBA" id="ARBA00022449"/>
    </source>
</evidence>
<feature type="transmembrane region" description="Helical" evidence="13">
    <location>
        <begin position="274"/>
        <end position="295"/>
    </location>
</feature>
<dbReference type="EMBL" id="PTPX01000017">
    <property type="protein sequence ID" value="RAL18325.1"/>
    <property type="molecule type" value="Genomic_DNA"/>
</dbReference>
<evidence type="ECO:0000256" key="2">
    <source>
        <dbReference type="ARBA" id="ARBA00005551"/>
    </source>
</evidence>
<evidence type="ECO:0000313" key="16">
    <source>
        <dbReference type="Proteomes" id="UP000248689"/>
    </source>
</evidence>
<organism evidence="15 16">
    <name type="scientific">Glaesserella australis</name>
    <dbReference type="NCBI Taxonomy" id="2094024"/>
    <lineage>
        <taxon>Bacteria</taxon>
        <taxon>Pseudomonadati</taxon>
        <taxon>Pseudomonadota</taxon>
        <taxon>Gammaproteobacteria</taxon>
        <taxon>Pasteurellales</taxon>
        <taxon>Pasteurellaceae</taxon>
        <taxon>Glaesserella</taxon>
    </lineage>
</organism>
<keyword evidence="4" id="KW-0050">Antiport</keyword>
<sequence length="608" mass="66542">MAAEGASQLISVVTLLGAAIIAVPIFKRLGLGSVLGYLAAGLAIGPFGLKLFSDPQSIIHIAELGVVMFLFIIGLEMKPSHLWGLRRQIFGLGSMQVVVCAVLLTFVGMSFGYSWQVSFVGGAGFVLTSTAIVMQVLSERGDIASPRGQKMVSILLFEDLIIVPLLAIVTFLAPTDPNHIADAQPVWQKIGIAGLSVTALVVVGIWLLNPLFRLLAKTKIRELMTAAALFVVLGSALLMEEGGLSTAMGAFVAGVLLSESSFRHQLEADIEPFRGLLLGLFFLGVGMALDLNVVFNNWALILSAVIAMMVVKSLCIFLIAKLMKSTNSVAADRAVIMAQGGEFAFVLYAAATTQGVISLEEQANLTAIVVLSMIFAPITIILHNKFVAPRLMSKTEERADDHIDEKHPIILVGIGRYGQIVNHILTMSGYHPTIIDLNESQVESAKQYGIKSYYGNATRPELLHNAGIETAELLIVAVDDKHQATHIVELARSMNPNIKIIARAYDRIHVFELYKAGADKQIRETFDSALRNGRAALEMVGVEPEVAEEICQYYFERDRHRVKLMAEVYDPKLDIFKNEEMRKIALAEDQETMLEIQNILERARENKE</sequence>
<keyword evidence="11" id="KW-0406">Ion transport</keyword>
<dbReference type="GO" id="GO:0008324">
    <property type="term" value="F:monoatomic cation transmembrane transporter activity"/>
    <property type="evidence" value="ECO:0007669"/>
    <property type="project" value="InterPro"/>
</dbReference>
<dbReference type="GO" id="GO:0015297">
    <property type="term" value="F:antiporter activity"/>
    <property type="evidence" value="ECO:0007669"/>
    <property type="project" value="UniProtKB-KW"/>
</dbReference>
<gene>
    <name evidence="15" type="ORF">C5N92_08880</name>
</gene>
<dbReference type="Gene3D" id="3.40.50.720">
    <property type="entry name" value="NAD(P)-binding Rossmann-like Domain"/>
    <property type="match status" value="1"/>
</dbReference>
<feature type="transmembrane region" description="Helical" evidence="13">
    <location>
        <begin position="113"/>
        <end position="133"/>
    </location>
</feature>
<keyword evidence="6" id="KW-0997">Cell inner membrane</keyword>
<evidence type="ECO:0000256" key="7">
    <source>
        <dbReference type="ARBA" id="ARBA00022538"/>
    </source>
</evidence>
<feature type="transmembrane region" description="Helical" evidence="13">
    <location>
        <begin position="154"/>
        <end position="174"/>
    </location>
</feature>
<proteinExistence type="inferred from homology"/>
<dbReference type="Proteomes" id="UP000248689">
    <property type="component" value="Unassembled WGS sequence"/>
</dbReference>
<evidence type="ECO:0000256" key="13">
    <source>
        <dbReference type="SAM" id="Phobius"/>
    </source>
</evidence>
<name>A0A328BXE0_9PAST</name>
<keyword evidence="10 13" id="KW-1133">Transmembrane helix</keyword>
<evidence type="ECO:0000256" key="3">
    <source>
        <dbReference type="ARBA" id="ARBA00022448"/>
    </source>
</evidence>
<keyword evidence="3" id="KW-0813">Transport</keyword>
<evidence type="ECO:0000256" key="11">
    <source>
        <dbReference type="ARBA" id="ARBA00023065"/>
    </source>
</evidence>
<dbReference type="PANTHER" id="PTHR46157">
    <property type="entry name" value="K(+) EFFLUX ANTIPORTER 3, CHLOROPLASTIC"/>
    <property type="match status" value="1"/>
</dbReference>
<feature type="transmembrane region" description="Helical" evidence="13">
    <location>
        <begin position="6"/>
        <end position="26"/>
    </location>
</feature>
<evidence type="ECO:0000256" key="6">
    <source>
        <dbReference type="ARBA" id="ARBA00022519"/>
    </source>
</evidence>
<feature type="transmembrane region" description="Helical" evidence="13">
    <location>
        <begin position="363"/>
        <end position="382"/>
    </location>
</feature>
<feature type="domain" description="RCK N-terminal" evidence="14">
    <location>
        <begin position="405"/>
        <end position="530"/>
    </location>
</feature>
<accession>A0A328BXE0</accession>
<evidence type="ECO:0000259" key="14">
    <source>
        <dbReference type="PROSITE" id="PS51201"/>
    </source>
</evidence>
<dbReference type="RefSeq" id="WP_111750502.1">
    <property type="nucleotide sequence ID" value="NZ_PTPX01000017.1"/>
</dbReference>
<keyword evidence="12 13" id="KW-0472">Membrane</keyword>
<comment type="similarity">
    <text evidence="2">Belongs to the monovalent cation:proton antiporter 2 (CPA2) transporter (TC 2.A.37) family.</text>
</comment>
<dbReference type="PROSITE" id="PS51201">
    <property type="entry name" value="RCK_N"/>
    <property type="match status" value="1"/>
</dbReference>
<dbReference type="FunFam" id="3.40.50.720:FF:000036">
    <property type="entry name" value="Glutathione-regulated potassium-efflux system protein KefB"/>
    <property type="match status" value="1"/>
</dbReference>
<reference evidence="16" key="1">
    <citation type="submission" date="2018-02" db="EMBL/GenBank/DDBJ databases">
        <title>Glaesserella australis sp. nov., isolated from the lungs of pigs.</title>
        <authorList>
            <person name="Turni C."/>
            <person name="Christensen H."/>
        </authorList>
    </citation>
    <scope>NUCLEOTIDE SEQUENCE [LARGE SCALE GENOMIC DNA]</scope>
    <source>
        <strain evidence="16">HS4635</strain>
    </source>
</reference>
<comment type="subcellular location">
    <subcellularLocation>
        <location evidence="1">Cell inner membrane</location>
        <topology evidence="1">Multi-pass membrane protein</topology>
    </subcellularLocation>
</comment>
<evidence type="ECO:0000256" key="10">
    <source>
        <dbReference type="ARBA" id="ARBA00022989"/>
    </source>
</evidence>
<feature type="transmembrane region" description="Helical" evidence="13">
    <location>
        <begin position="301"/>
        <end position="322"/>
    </location>
</feature>
<dbReference type="Gene3D" id="1.20.1530.20">
    <property type="match status" value="1"/>
</dbReference>
<evidence type="ECO:0000256" key="9">
    <source>
        <dbReference type="ARBA" id="ARBA00022958"/>
    </source>
</evidence>
<keyword evidence="9" id="KW-0630">Potassium</keyword>
<dbReference type="PANTHER" id="PTHR46157:SF8">
    <property type="entry name" value="GLUTATHIONE-REGULATED POTASSIUM-EFFLUX SYSTEM PROTEIN"/>
    <property type="match status" value="1"/>
</dbReference>
<dbReference type="OrthoDB" id="9781411at2"/>
<keyword evidence="8 13" id="KW-0812">Transmembrane</keyword>
<evidence type="ECO:0000256" key="5">
    <source>
        <dbReference type="ARBA" id="ARBA00022475"/>
    </source>
</evidence>
<dbReference type="SUPFAM" id="SSF51735">
    <property type="entry name" value="NAD(P)-binding Rossmann-fold domains"/>
    <property type="match status" value="1"/>
</dbReference>
<dbReference type="AlphaFoldDB" id="A0A328BXE0"/>
<dbReference type="Pfam" id="PF00999">
    <property type="entry name" value="Na_H_Exchanger"/>
    <property type="match status" value="1"/>
</dbReference>
<dbReference type="InterPro" id="IPR004771">
    <property type="entry name" value="K/H_exchanger"/>
</dbReference>
<feature type="transmembrane region" description="Helical" evidence="13">
    <location>
        <begin position="186"/>
        <end position="208"/>
    </location>
</feature>
<keyword evidence="7" id="KW-0633">Potassium transport</keyword>
<dbReference type="GO" id="GO:1902600">
    <property type="term" value="P:proton transmembrane transport"/>
    <property type="evidence" value="ECO:0007669"/>
    <property type="project" value="InterPro"/>
</dbReference>
<feature type="transmembrane region" description="Helical" evidence="13">
    <location>
        <begin position="58"/>
        <end position="77"/>
    </location>
</feature>
<dbReference type="GO" id="GO:0005886">
    <property type="term" value="C:plasma membrane"/>
    <property type="evidence" value="ECO:0007669"/>
    <property type="project" value="UniProtKB-SubCell"/>
</dbReference>
<dbReference type="InterPro" id="IPR006153">
    <property type="entry name" value="Cation/H_exchanger_TM"/>
</dbReference>
<dbReference type="InterPro" id="IPR003148">
    <property type="entry name" value="RCK_N"/>
</dbReference>
<keyword evidence="16" id="KW-1185">Reference proteome</keyword>
<feature type="transmembrane region" description="Helical" evidence="13">
    <location>
        <begin position="33"/>
        <end position="52"/>
    </location>
</feature>
<evidence type="ECO:0000256" key="12">
    <source>
        <dbReference type="ARBA" id="ARBA00023136"/>
    </source>
</evidence>
<feature type="transmembrane region" description="Helical" evidence="13">
    <location>
        <begin position="334"/>
        <end position="351"/>
    </location>
</feature>
<dbReference type="GO" id="GO:0006813">
    <property type="term" value="P:potassium ion transport"/>
    <property type="evidence" value="ECO:0007669"/>
    <property type="project" value="UniProtKB-KW"/>
</dbReference>
<evidence type="ECO:0000313" key="15">
    <source>
        <dbReference type="EMBL" id="RAL18325.1"/>
    </source>
</evidence>
<keyword evidence="5" id="KW-1003">Cell membrane</keyword>
<evidence type="ECO:0000256" key="8">
    <source>
        <dbReference type="ARBA" id="ARBA00022692"/>
    </source>
</evidence>
<protein>
    <submittedName>
        <fullName evidence="15">Potassium transporter</fullName>
    </submittedName>
</protein>